<name>M9M2N8_PAEPP</name>
<dbReference type="EMBL" id="BALG01000185">
    <property type="protein sequence ID" value="GAC43219.1"/>
    <property type="molecule type" value="Genomic_DNA"/>
</dbReference>
<gene>
    <name evidence="2" type="ORF">PPOP_2586</name>
</gene>
<dbReference type="AlphaFoldDB" id="M9M2N8"/>
<evidence type="ECO:0000313" key="2">
    <source>
        <dbReference type="EMBL" id="GAC43219.1"/>
    </source>
</evidence>
<reference evidence="2 3" key="1">
    <citation type="submission" date="2012-10" db="EMBL/GenBank/DDBJ databases">
        <title>Draft Genome Sequence of Paenibacillus popilliae ATCC 14706T.</title>
        <authorList>
            <person name="Iiyama K."/>
            <person name="Mori K."/>
            <person name="Mon H."/>
            <person name="Chieda Y."/>
            <person name="Lee J.M."/>
            <person name="Kusakabe T."/>
            <person name="Tashiro K."/>
            <person name="Asano S."/>
            <person name="Yasunaga-Aoki C."/>
            <person name="Shimizu S."/>
        </authorList>
    </citation>
    <scope>NUCLEOTIDE SEQUENCE [LARGE SCALE GENOMIC DNA]</scope>
    <source>
        <strain evidence="2 3">ATCC 14706</strain>
    </source>
</reference>
<sequence length="47" mass="5316">MVKKIKHPPRLGSQMDRHGNNGEVIQIKIRIVPPKKHTPSKKHNGGK</sequence>
<organism evidence="2 3">
    <name type="scientific">Paenibacillus popilliae ATCC 14706</name>
    <dbReference type="NCBI Taxonomy" id="1212764"/>
    <lineage>
        <taxon>Bacteria</taxon>
        <taxon>Bacillati</taxon>
        <taxon>Bacillota</taxon>
        <taxon>Bacilli</taxon>
        <taxon>Bacillales</taxon>
        <taxon>Paenibacillaceae</taxon>
        <taxon>Paenibacillus</taxon>
    </lineage>
</organism>
<keyword evidence="2" id="KW-0436">Ligase</keyword>
<comment type="caution">
    <text evidence="2">The sequence shown here is derived from an EMBL/GenBank/DDBJ whole genome shotgun (WGS) entry which is preliminary data.</text>
</comment>
<accession>M9M2N8</accession>
<keyword evidence="3" id="KW-1185">Reference proteome</keyword>
<evidence type="ECO:0000313" key="3">
    <source>
        <dbReference type="Proteomes" id="UP000029453"/>
    </source>
</evidence>
<evidence type="ECO:0000256" key="1">
    <source>
        <dbReference type="SAM" id="MobiDB-lite"/>
    </source>
</evidence>
<dbReference type="Proteomes" id="UP000029453">
    <property type="component" value="Unassembled WGS sequence"/>
</dbReference>
<protein>
    <submittedName>
        <fullName evidence="2">DNA ligase</fullName>
    </submittedName>
</protein>
<proteinExistence type="predicted"/>
<dbReference type="GO" id="GO:0016874">
    <property type="term" value="F:ligase activity"/>
    <property type="evidence" value="ECO:0007669"/>
    <property type="project" value="UniProtKB-KW"/>
</dbReference>
<feature type="region of interest" description="Disordered" evidence="1">
    <location>
        <begin position="1"/>
        <end position="23"/>
    </location>
</feature>